<keyword evidence="3" id="KW-1185">Reference proteome</keyword>
<evidence type="ECO:0000313" key="3">
    <source>
        <dbReference type="Proteomes" id="UP000027586"/>
    </source>
</evidence>
<dbReference type="GO" id="GO:0008289">
    <property type="term" value="F:lipid binding"/>
    <property type="evidence" value="ECO:0007669"/>
    <property type="project" value="InterPro"/>
</dbReference>
<accession>A0A068RJ18</accession>
<feature type="domain" description="START" evidence="1">
    <location>
        <begin position="13"/>
        <end position="190"/>
    </location>
</feature>
<dbReference type="PROSITE" id="PS50848">
    <property type="entry name" value="START"/>
    <property type="match status" value="1"/>
</dbReference>
<dbReference type="CDD" id="cd00177">
    <property type="entry name" value="START"/>
    <property type="match status" value="1"/>
</dbReference>
<dbReference type="PANTHER" id="PTHR19308">
    <property type="entry name" value="PHOSPHATIDYLCHOLINE TRANSFER PROTEIN"/>
    <property type="match status" value="1"/>
</dbReference>
<dbReference type="Gene3D" id="3.30.530.20">
    <property type="match status" value="1"/>
</dbReference>
<evidence type="ECO:0000259" key="1">
    <source>
        <dbReference type="PROSITE" id="PS50848"/>
    </source>
</evidence>
<dbReference type="Proteomes" id="UP000027586">
    <property type="component" value="Unassembled WGS sequence"/>
</dbReference>
<sequence length="291" mass="32286">MVVIESNNRHTAASRKALDYLKELSNTLDGWNFSQEKDGVKLYIKPESNGLNIVRGDAILKTDKYTPRDVATVATNPGCRKIWDEKYEVSEVKEMFTHLESLFWVKLKAPWPVSPRDFVGVALRDFDEDVCYVSMSSVEDPIAPPVSGCVRGTLLISGWKVYKVEGGIGITYITQVDMAGSIPSSFLKNIQLQVPLCAGKVVDYARSYGFPPITVEAANVVYKSEDFNHAKREFTATVEGSDGVCRWRVSSQMYPNGVKVSVPHEIVDTDNNNKIVVVKIDGPTTVKISKA</sequence>
<name>A0A068RJ18_9FUNG</name>
<comment type="caution">
    <text evidence="2">The sequence shown here is derived from an EMBL/GenBank/DDBJ whole genome shotgun (WGS) entry which is preliminary data.</text>
</comment>
<evidence type="ECO:0000313" key="2">
    <source>
        <dbReference type="EMBL" id="CDH48956.1"/>
    </source>
</evidence>
<proteinExistence type="predicted"/>
<dbReference type="InterPro" id="IPR023393">
    <property type="entry name" value="START-like_dom_sf"/>
</dbReference>
<protein>
    <submittedName>
        <fullName evidence="2">Bet v1-like protein</fullName>
    </submittedName>
</protein>
<dbReference type="SUPFAM" id="SSF55961">
    <property type="entry name" value="Bet v1-like"/>
    <property type="match status" value="1"/>
</dbReference>
<dbReference type="AlphaFoldDB" id="A0A068RJ18"/>
<dbReference type="Pfam" id="PF01852">
    <property type="entry name" value="START"/>
    <property type="match status" value="1"/>
</dbReference>
<gene>
    <name evidence="2" type="ORF">LCOR_00720.1</name>
</gene>
<dbReference type="InterPro" id="IPR002913">
    <property type="entry name" value="START_lipid-bd_dom"/>
</dbReference>
<dbReference type="GO" id="GO:0005737">
    <property type="term" value="C:cytoplasm"/>
    <property type="evidence" value="ECO:0007669"/>
    <property type="project" value="UniProtKB-ARBA"/>
</dbReference>
<dbReference type="EMBL" id="CBTN010000002">
    <property type="protein sequence ID" value="CDH48956.1"/>
    <property type="molecule type" value="Genomic_DNA"/>
</dbReference>
<reference evidence="2" key="1">
    <citation type="submission" date="2013-08" db="EMBL/GenBank/DDBJ databases">
        <title>Gene expansion shapes genome architecture in the human pathogen Lichtheimia corymbifera: an evolutionary genomics analysis in the ancient terrestrial Mucorales (Mucoromycotina).</title>
        <authorList>
            <person name="Schwartze V.U."/>
            <person name="Winter S."/>
            <person name="Shelest E."/>
            <person name="Marcet-Houben M."/>
            <person name="Horn F."/>
            <person name="Wehner S."/>
            <person name="Hoffmann K."/>
            <person name="Riege K."/>
            <person name="Sammeth M."/>
            <person name="Nowrousian M."/>
            <person name="Valiante V."/>
            <person name="Linde J."/>
            <person name="Jacobsen I.D."/>
            <person name="Marz M."/>
            <person name="Brakhage A.A."/>
            <person name="Gabaldon T."/>
            <person name="Bocker S."/>
            <person name="Voigt K."/>
        </authorList>
    </citation>
    <scope>NUCLEOTIDE SEQUENCE [LARGE SCALE GENOMIC DNA]</scope>
    <source>
        <strain evidence="2">FSU 9682</strain>
    </source>
</reference>
<organism evidence="2 3">
    <name type="scientific">Lichtheimia corymbifera JMRC:FSU:9682</name>
    <dbReference type="NCBI Taxonomy" id="1263082"/>
    <lineage>
        <taxon>Eukaryota</taxon>
        <taxon>Fungi</taxon>
        <taxon>Fungi incertae sedis</taxon>
        <taxon>Mucoromycota</taxon>
        <taxon>Mucoromycotina</taxon>
        <taxon>Mucoromycetes</taxon>
        <taxon>Mucorales</taxon>
        <taxon>Lichtheimiaceae</taxon>
        <taxon>Lichtheimia</taxon>
    </lineage>
</organism>
<dbReference type="OrthoDB" id="196858at2759"/>
<dbReference type="InterPro" id="IPR051213">
    <property type="entry name" value="START_lipid_transfer"/>
</dbReference>
<dbReference type="VEuPathDB" id="FungiDB:LCOR_00720.1"/>
<dbReference type="PANTHER" id="PTHR19308:SF14">
    <property type="entry name" value="START DOMAIN-CONTAINING PROTEIN"/>
    <property type="match status" value="1"/>
</dbReference>